<evidence type="ECO:0000313" key="1">
    <source>
        <dbReference type="EMBL" id="OGF67414.1"/>
    </source>
</evidence>
<reference evidence="1 2" key="1">
    <citation type="journal article" date="2016" name="Nat. Commun.">
        <title>Thousands of microbial genomes shed light on interconnected biogeochemical processes in an aquifer system.</title>
        <authorList>
            <person name="Anantharaman K."/>
            <person name="Brown C.T."/>
            <person name="Hug L.A."/>
            <person name="Sharon I."/>
            <person name="Castelle C.J."/>
            <person name="Probst A.J."/>
            <person name="Thomas B.C."/>
            <person name="Singh A."/>
            <person name="Wilkins M.J."/>
            <person name="Karaoz U."/>
            <person name="Brodie E.L."/>
            <person name="Williams K.H."/>
            <person name="Hubbard S.S."/>
            <person name="Banfield J.F."/>
        </authorList>
    </citation>
    <scope>NUCLEOTIDE SEQUENCE [LARGE SCALE GENOMIC DNA]</scope>
</reference>
<dbReference type="AlphaFoldDB" id="A0A1F5VVC8"/>
<name>A0A1F5VVC8_9BACT</name>
<comment type="caution">
    <text evidence="1">The sequence shown here is derived from an EMBL/GenBank/DDBJ whole genome shotgun (WGS) entry which is preliminary data.</text>
</comment>
<proteinExistence type="predicted"/>
<dbReference type="EMBL" id="MFGW01000054">
    <property type="protein sequence ID" value="OGF67414.1"/>
    <property type="molecule type" value="Genomic_DNA"/>
</dbReference>
<dbReference type="Proteomes" id="UP000178943">
    <property type="component" value="Unassembled WGS sequence"/>
</dbReference>
<gene>
    <name evidence="1" type="ORF">A2Y62_02265</name>
</gene>
<accession>A0A1F5VVC8</accession>
<organism evidence="1 2">
    <name type="scientific">Candidatus Fischerbacteria bacterium RBG_13_37_8</name>
    <dbReference type="NCBI Taxonomy" id="1817863"/>
    <lineage>
        <taxon>Bacteria</taxon>
        <taxon>Candidatus Fischeribacteriota</taxon>
    </lineage>
</organism>
<sequence>MKYLGVARKEKGKVLMPDSFDTEKDGKLYEAVEIGGDLLLLPSPLDKERLAQIQKLSALSIKEHRKTLKGLAK</sequence>
<dbReference type="STRING" id="1817863.A2Y62_02265"/>
<protein>
    <submittedName>
        <fullName evidence="1">Uncharacterized protein</fullName>
    </submittedName>
</protein>
<evidence type="ECO:0000313" key="2">
    <source>
        <dbReference type="Proteomes" id="UP000178943"/>
    </source>
</evidence>